<name>B9XGN2_PEDPL</name>
<feature type="transmembrane region" description="Helical" evidence="6">
    <location>
        <begin position="240"/>
        <end position="261"/>
    </location>
</feature>
<keyword evidence="5 6" id="KW-0472">Membrane</keyword>
<comment type="subcellular location">
    <subcellularLocation>
        <location evidence="1">Membrane</location>
        <topology evidence="1">Multi-pass membrane protein</topology>
    </subcellularLocation>
</comment>
<evidence type="ECO:0000313" key="8">
    <source>
        <dbReference type="EMBL" id="EEF61083.1"/>
    </source>
</evidence>
<evidence type="ECO:0000259" key="7">
    <source>
        <dbReference type="Pfam" id="PF00892"/>
    </source>
</evidence>
<feature type="transmembrane region" description="Helical" evidence="6">
    <location>
        <begin position="99"/>
        <end position="117"/>
    </location>
</feature>
<keyword evidence="3 6" id="KW-0812">Transmembrane</keyword>
<protein>
    <recommendedName>
        <fullName evidence="7">EamA domain-containing protein</fullName>
    </recommendedName>
</protein>
<evidence type="ECO:0000256" key="1">
    <source>
        <dbReference type="ARBA" id="ARBA00004141"/>
    </source>
</evidence>
<dbReference type="PANTHER" id="PTHR32322">
    <property type="entry name" value="INNER MEMBRANE TRANSPORTER"/>
    <property type="match status" value="1"/>
</dbReference>
<dbReference type="InterPro" id="IPR000620">
    <property type="entry name" value="EamA_dom"/>
</dbReference>
<dbReference type="EMBL" id="ABOX02000012">
    <property type="protein sequence ID" value="EEF61083.1"/>
    <property type="molecule type" value="Genomic_DNA"/>
</dbReference>
<feature type="domain" description="EamA" evidence="7">
    <location>
        <begin position="181"/>
        <end position="313"/>
    </location>
</feature>
<dbReference type="InterPro" id="IPR050638">
    <property type="entry name" value="AA-Vitamin_Transporters"/>
</dbReference>
<comment type="similarity">
    <text evidence="2">Belongs to the EamA transporter family.</text>
</comment>
<feature type="transmembrane region" description="Helical" evidence="6">
    <location>
        <begin position="123"/>
        <end position="141"/>
    </location>
</feature>
<feature type="transmembrane region" description="Helical" evidence="6">
    <location>
        <begin position="27"/>
        <end position="46"/>
    </location>
</feature>
<evidence type="ECO:0000256" key="4">
    <source>
        <dbReference type="ARBA" id="ARBA00022989"/>
    </source>
</evidence>
<keyword evidence="4 6" id="KW-1133">Transmembrane helix</keyword>
<feature type="transmembrane region" description="Helical" evidence="6">
    <location>
        <begin position="273"/>
        <end position="292"/>
    </location>
</feature>
<sequence>MSGPQRSNEFPIAWRTRKPLTHTVSGTKSNGIITSWLMLAVFLWGASNAGSKFVLASWPPIWVGTTRFLCAGLLMLAILRWTTWLGVPKPIKPALKRDLWLRGGLSLAIYIVAFNWAMQLTSASHVALYLGASPVWALLWEERPSRNWRSAQRYGATLLALSGVVVLVWPSLKFGNTRLGGEMLGLTASIMWANYGRQGRVLAASLTGAEVSAHTMWRAGLLLLPLALIEIFGRELVWRADLVLVQTYCFVGGGVCAYALWNNALMHWPTSRVFLFNNLIPLSTMSWAYFCLNEPFTKTFLEAMVLIVSGVVLGQVKWEKVMGRWWAPMD</sequence>
<dbReference type="Proteomes" id="UP000003688">
    <property type="component" value="Unassembled WGS sequence"/>
</dbReference>
<gene>
    <name evidence="8" type="ORF">Cflav_PD3800</name>
</gene>
<evidence type="ECO:0000256" key="3">
    <source>
        <dbReference type="ARBA" id="ARBA00022692"/>
    </source>
</evidence>
<accession>B9XGN2</accession>
<dbReference type="PANTHER" id="PTHR32322:SF2">
    <property type="entry name" value="EAMA DOMAIN-CONTAINING PROTEIN"/>
    <property type="match status" value="1"/>
</dbReference>
<feature type="transmembrane region" description="Helical" evidence="6">
    <location>
        <begin position="66"/>
        <end position="87"/>
    </location>
</feature>
<proteinExistence type="inferred from homology"/>
<reference evidence="8 9" key="1">
    <citation type="journal article" date="2011" name="J. Bacteriol.">
        <title>Genome sequence of 'Pedosphaera parvula' Ellin514, an aerobic Verrucomicrobial isolate from pasture soil.</title>
        <authorList>
            <person name="Kant R."/>
            <person name="van Passel M.W."/>
            <person name="Sangwan P."/>
            <person name="Palva A."/>
            <person name="Lucas S."/>
            <person name="Copeland A."/>
            <person name="Lapidus A."/>
            <person name="Glavina Del Rio T."/>
            <person name="Dalin E."/>
            <person name="Tice H."/>
            <person name="Bruce D."/>
            <person name="Goodwin L."/>
            <person name="Pitluck S."/>
            <person name="Chertkov O."/>
            <person name="Larimer F.W."/>
            <person name="Land M.L."/>
            <person name="Hauser L."/>
            <person name="Brettin T.S."/>
            <person name="Detter J.C."/>
            <person name="Han S."/>
            <person name="de Vos W.M."/>
            <person name="Janssen P.H."/>
            <person name="Smidt H."/>
        </authorList>
    </citation>
    <scope>NUCLEOTIDE SEQUENCE [LARGE SCALE GENOMIC DNA]</scope>
    <source>
        <strain evidence="8 9">Ellin514</strain>
    </source>
</reference>
<feature type="domain" description="EamA" evidence="7">
    <location>
        <begin position="35"/>
        <end position="168"/>
    </location>
</feature>
<dbReference type="GO" id="GO:0016020">
    <property type="term" value="C:membrane"/>
    <property type="evidence" value="ECO:0007669"/>
    <property type="project" value="UniProtKB-SubCell"/>
</dbReference>
<dbReference type="AlphaFoldDB" id="B9XGN2"/>
<dbReference type="STRING" id="320771.Cflav_PD3800"/>
<evidence type="ECO:0000256" key="5">
    <source>
        <dbReference type="ARBA" id="ARBA00023136"/>
    </source>
</evidence>
<evidence type="ECO:0000313" key="9">
    <source>
        <dbReference type="Proteomes" id="UP000003688"/>
    </source>
</evidence>
<dbReference type="InterPro" id="IPR037185">
    <property type="entry name" value="EmrE-like"/>
</dbReference>
<keyword evidence="9" id="KW-1185">Reference proteome</keyword>
<feature type="transmembrane region" description="Helical" evidence="6">
    <location>
        <begin position="153"/>
        <end position="172"/>
    </location>
</feature>
<organism evidence="8 9">
    <name type="scientific">Pedosphaera parvula (strain Ellin514)</name>
    <dbReference type="NCBI Taxonomy" id="320771"/>
    <lineage>
        <taxon>Bacteria</taxon>
        <taxon>Pseudomonadati</taxon>
        <taxon>Verrucomicrobiota</taxon>
        <taxon>Pedosphaerae</taxon>
        <taxon>Pedosphaerales</taxon>
        <taxon>Pedosphaeraceae</taxon>
        <taxon>Pedosphaera</taxon>
    </lineage>
</organism>
<evidence type="ECO:0000256" key="2">
    <source>
        <dbReference type="ARBA" id="ARBA00007362"/>
    </source>
</evidence>
<evidence type="ECO:0000256" key="6">
    <source>
        <dbReference type="SAM" id="Phobius"/>
    </source>
</evidence>
<comment type="caution">
    <text evidence="8">The sequence shown here is derived from an EMBL/GenBank/DDBJ whole genome shotgun (WGS) entry which is preliminary data.</text>
</comment>
<dbReference type="SUPFAM" id="SSF103481">
    <property type="entry name" value="Multidrug resistance efflux transporter EmrE"/>
    <property type="match status" value="2"/>
</dbReference>
<dbReference type="Pfam" id="PF00892">
    <property type="entry name" value="EamA"/>
    <property type="match status" value="2"/>
</dbReference>